<proteinExistence type="predicted"/>
<dbReference type="EMBL" id="AP019377">
    <property type="protein sequence ID" value="BBH94283.1"/>
    <property type="molecule type" value="Genomic_DNA"/>
</dbReference>
<sequence>MAPQSVIWKLEDHTLAKHIILRKYLDAWLPILIHEGRRGLLIDGFAGPGEYIGGEIGSPLIMINAYQQHRADSLRRGTVKFLFVELDPSRSAHLQRKLQAHLQSQPLPPTATYEVYTGTFVDAMTRLLASGCWQYDAMFVFIDPFGFSHAPMSVIRDLMGCPRCEVLITFMYKEINRFLEADYRTKRQHYDALFGTTEWQTIAVDAPDVQTRLRRLHDLYRHQLLTVAGARYVRSFCMRDSRNTTDYFLFFATKHRRGMQEMKRAMWKVDPTGNFVFSDCTGLGQDFLLRNNDPALLASLLRERFKGQRVTVDEIEEFVIAETPFFTYKSSLKLLEDKAQVVVYGPPGRRKGSYKDSNLVVYFC</sequence>
<accession>A0A455T0X8</accession>
<gene>
    <name evidence="1" type="ORF">KTA_24820</name>
</gene>
<dbReference type="InterPro" id="IPR031009">
    <property type="entry name" value="Tcm_partner"/>
</dbReference>
<evidence type="ECO:0000313" key="1">
    <source>
        <dbReference type="EMBL" id="BBH94283.1"/>
    </source>
</evidence>
<organism evidence="1">
    <name type="scientific">Thermogemmatispora argillosa</name>
    <dbReference type="NCBI Taxonomy" id="2045280"/>
    <lineage>
        <taxon>Bacteria</taxon>
        <taxon>Bacillati</taxon>
        <taxon>Chloroflexota</taxon>
        <taxon>Ktedonobacteria</taxon>
        <taxon>Thermogemmatisporales</taxon>
        <taxon>Thermogemmatisporaceae</taxon>
        <taxon>Thermogemmatispora</taxon>
    </lineage>
</organism>
<protein>
    <recommendedName>
        <fullName evidence="2">Three-Cys-motif partner protein TcmP</fullName>
    </recommendedName>
</protein>
<name>A0A455T0X8_9CHLR</name>
<dbReference type="NCBIfam" id="TIGR04474">
    <property type="entry name" value="tcm_partner"/>
    <property type="match status" value="1"/>
</dbReference>
<evidence type="ECO:0008006" key="2">
    <source>
        <dbReference type="Google" id="ProtNLM"/>
    </source>
</evidence>
<reference evidence="1" key="1">
    <citation type="submission" date="2018-12" db="EMBL/GenBank/DDBJ databases">
        <title>Novel natural products biosynthetic potential of the class Ktedonobacteria.</title>
        <authorList>
            <person name="Zheng Y."/>
            <person name="Saitou A."/>
            <person name="Wang C.M."/>
            <person name="Toyoda A."/>
            <person name="Minakuchi Y."/>
            <person name="Sekiguchi Y."/>
            <person name="Ueda K."/>
            <person name="Takano H."/>
            <person name="Sakai Y."/>
            <person name="Yokota A."/>
            <person name="Yabe S."/>
        </authorList>
    </citation>
    <scope>NUCLEOTIDE SEQUENCE</scope>
    <source>
        <strain evidence="1">A3-2</strain>
    </source>
</reference>
<dbReference type="AlphaFoldDB" id="A0A455T0X8"/>